<evidence type="ECO:0000256" key="1">
    <source>
        <dbReference type="SAM" id="MobiDB-lite"/>
    </source>
</evidence>
<gene>
    <name evidence="3" type="ORF">OFA60_12640</name>
</gene>
<dbReference type="AlphaFoldDB" id="A0AA47FI70"/>
<dbReference type="PANTHER" id="PTHR47751">
    <property type="entry name" value="SUPERFAMILY HYDROLASE, PUTATIVE (AFU_ORTHOLOGUE AFUA_2G16580)-RELATED"/>
    <property type="match status" value="1"/>
</dbReference>
<dbReference type="EMBL" id="CP113787">
    <property type="protein sequence ID" value="WAL42861.1"/>
    <property type="molecule type" value="Genomic_DNA"/>
</dbReference>
<evidence type="ECO:0000313" key="4">
    <source>
        <dbReference type="Proteomes" id="UP001163127"/>
    </source>
</evidence>
<dbReference type="PANTHER" id="PTHR47751:SF1">
    <property type="entry name" value="SUPERFAMILY HYDROLASE, PUTATIVE (AFU_ORTHOLOGUE AFUA_2G16580)-RELATED"/>
    <property type="match status" value="1"/>
</dbReference>
<sequence length="182" mass="19687">MAGPFGVVKEQASGLYAQEMASRGFLAIAFDPSYTGESGGEVRDTADPAINSEDFSAAVDYLSCRDDVDPERIGIIGICGWGGFALNAAAMDTRIKATVTSTMYDMTRVSAYGYHDSTDEDARYGMRRQLAAARTADYASAAYSKPDMSAAAQSDEEPPQFLKDYTWPTTPPAWDARSTRAR</sequence>
<proteinExistence type="predicted"/>
<organism evidence="3 4">
    <name type="scientific">Actinomyces naeslundii</name>
    <dbReference type="NCBI Taxonomy" id="1655"/>
    <lineage>
        <taxon>Bacteria</taxon>
        <taxon>Bacillati</taxon>
        <taxon>Actinomycetota</taxon>
        <taxon>Actinomycetes</taxon>
        <taxon>Actinomycetales</taxon>
        <taxon>Actinomycetaceae</taxon>
        <taxon>Actinomyces</taxon>
    </lineage>
</organism>
<name>A0AA47FI70_ACTNA</name>
<reference evidence="3" key="1">
    <citation type="submission" date="2022-11" db="EMBL/GenBank/DDBJ databases">
        <title>Dental biofilm bacteria. Genome sequencing and assembly.</title>
        <authorList>
            <person name="Robertsson C."/>
        </authorList>
    </citation>
    <scope>NUCLEOTIDE SEQUENCE</scope>
    <source>
        <strain evidence="3">CW</strain>
    </source>
</reference>
<evidence type="ECO:0000313" key="3">
    <source>
        <dbReference type="EMBL" id="WAL42861.1"/>
    </source>
</evidence>
<dbReference type="InterPro" id="IPR002925">
    <property type="entry name" value="Dienelactn_hydro"/>
</dbReference>
<dbReference type="InterPro" id="IPR029058">
    <property type="entry name" value="AB_hydrolase_fold"/>
</dbReference>
<evidence type="ECO:0000259" key="2">
    <source>
        <dbReference type="Pfam" id="PF01738"/>
    </source>
</evidence>
<protein>
    <submittedName>
        <fullName evidence="3">Alpha/beta hydrolase</fullName>
    </submittedName>
</protein>
<feature type="domain" description="Dienelactone hydrolase" evidence="2">
    <location>
        <begin position="18"/>
        <end position="100"/>
    </location>
</feature>
<dbReference type="GO" id="GO:0016787">
    <property type="term" value="F:hydrolase activity"/>
    <property type="evidence" value="ECO:0007669"/>
    <property type="project" value="UniProtKB-KW"/>
</dbReference>
<feature type="region of interest" description="Disordered" evidence="1">
    <location>
        <begin position="146"/>
        <end position="182"/>
    </location>
</feature>
<dbReference type="SUPFAM" id="SSF53474">
    <property type="entry name" value="alpha/beta-Hydrolases"/>
    <property type="match status" value="1"/>
</dbReference>
<keyword evidence="3" id="KW-0378">Hydrolase</keyword>
<accession>A0AA47FI70</accession>
<dbReference type="InterPro" id="IPR051411">
    <property type="entry name" value="Polyketide_trans_af380"/>
</dbReference>
<dbReference type="Gene3D" id="3.40.50.1820">
    <property type="entry name" value="alpha/beta hydrolase"/>
    <property type="match status" value="1"/>
</dbReference>
<dbReference type="Pfam" id="PF01738">
    <property type="entry name" value="DLH"/>
    <property type="match status" value="1"/>
</dbReference>
<dbReference type="RefSeq" id="WP_256700520.1">
    <property type="nucleotide sequence ID" value="NZ_CP113787.1"/>
</dbReference>
<dbReference type="Proteomes" id="UP001163127">
    <property type="component" value="Chromosome"/>
</dbReference>